<evidence type="ECO:0000313" key="3">
    <source>
        <dbReference type="EMBL" id="KAJ3575508.1"/>
    </source>
</evidence>
<feature type="domain" description="DUF6699" evidence="2">
    <location>
        <begin position="256"/>
        <end position="350"/>
    </location>
</feature>
<dbReference type="Proteomes" id="UP001213000">
    <property type="component" value="Unassembled WGS sequence"/>
</dbReference>
<feature type="compositionally biased region" description="Low complexity" evidence="1">
    <location>
        <begin position="126"/>
        <end position="137"/>
    </location>
</feature>
<reference evidence="3" key="1">
    <citation type="submission" date="2022-07" db="EMBL/GenBank/DDBJ databases">
        <title>Genome Sequence of Leucocoprinus birnbaumii.</title>
        <authorList>
            <person name="Buettner E."/>
        </authorList>
    </citation>
    <scope>NUCLEOTIDE SEQUENCE</scope>
    <source>
        <strain evidence="3">VT141</strain>
    </source>
</reference>
<keyword evidence="4" id="KW-1185">Reference proteome</keyword>
<dbReference type="Pfam" id="PF20415">
    <property type="entry name" value="DUF6699"/>
    <property type="match status" value="1"/>
</dbReference>
<proteinExistence type="predicted"/>
<dbReference type="EMBL" id="JANIEX010000035">
    <property type="protein sequence ID" value="KAJ3575508.1"/>
    <property type="molecule type" value="Genomic_DNA"/>
</dbReference>
<evidence type="ECO:0000256" key="1">
    <source>
        <dbReference type="SAM" id="MobiDB-lite"/>
    </source>
</evidence>
<dbReference type="AlphaFoldDB" id="A0AAD5W130"/>
<evidence type="ECO:0000313" key="4">
    <source>
        <dbReference type="Proteomes" id="UP001213000"/>
    </source>
</evidence>
<evidence type="ECO:0000259" key="2">
    <source>
        <dbReference type="Pfam" id="PF20415"/>
    </source>
</evidence>
<dbReference type="InterPro" id="IPR046522">
    <property type="entry name" value="DUF6699"/>
</dbReference>
<feature type="compositionally biased region" description="Polar residues" evidence="1">
    <location>
        <begin position="107"/>
        <end position="125"/>
    </location>
</feature>
<accession>A0AAD5W130</accession>
<name>A0AAD5W130_9AGAR</name>
<gene>
    <name evidence="3" type="ORF">NP233_g1043</name>
</gene>
<sequence length="364" mass="40018">MWSPPHDDMFAAFPGHNKSASHGGGSPWGPPQNQPPSWVQSATPAPPAWATSSPHSPTLAWGAPSPFGNQGGSDDHWGTGGGGGWGSAARDSAFGAPMTPGFFGANASPNNTPWSGIMQRSTSEYTSPHTAAPPWATPHSPASGWNHIPRPKSAIGAGKYFPPSPSRIPAHLIPDTWDETNLARRPRDWRATYNPRASFLSSITVIPSAIKNLSDVQEYSDPAKRRMTPSLEYHAHQPPVNHDLRLDPFDPKTPIYHAQSSTQQFRNPFSDLDMAQFATSPTAKFLRLFHPRLPWYIDIHQSHPNGITVGDILTQLWTQLEQQILPRHYWNDVLNEKDRKDIGKAYKRRTDLVGVGEGTGDFVD</sequence>
<protein>
    <recommendedName>
        <fullName evidence="2">DUF6699 domain-containing protein</fullName>
    </recommendedName>
</protein>
<comment type="caution">
    <text evidence="3">The sequence shown here is derived from an EMBL/GenBank/DDBJ whole genome shotgun (WGS) entry which is preliminary data.</text>
</comment>
<organism evidence="3 4">
    <name type="scientific">Leucocoprinus birnbaumii</name>
    <dbReference type="NCBI Taxonomy" id="56174"/>
    <lineage>
        <taxon>Eukaryota</taxon>
        <taxon>Fungi</taxon>
        <taxon>Dikarya</taxon>
        <taxon>Basidiomycota</taxon>
        <taxon>Agaricomycotina</taxon>
        <taxon>Agaricomycetes</taxon>
        <taxon>Agaricomycetidae</taxon>
        <taxon>Agaricales</taxon>
        <taxon>Agaricineae</taxon>
        <taxon>Agaricaceae</taxon>
        <taxon>Leucocoprinus</taxon>
    </lineage>
</organism>
<feature type="compositionally biased region" description="Low complexity" evidence="1">
    <location>
        <begin position="48"/>
        <end position="58"/>
    </location>
</feature>
<feature type="region of interest" description="Disordered" evidence="1">
    <location>
        <begin position="1"/>
        <end position="137"/>
    </location>
</feature>